<comment type="caution">
    <text evidence="5">The sequence shown here is derived from an EMBL/GenBank/DDBJ whole genome shotgun (WGS) entry which is preliminary data.</text>
</comment>
<name>A0A8H7QIA8_9FUNG</name>
<evidence type="ECO:0000259" key="3">
    <source>
        <dbReference type="PROSITE" id="PS50056"/>
    </source>
</evidence>
<evidence type="ECO:0000313" key="6">
    <source>
        <dbReference type="Proteomes" id="UP000603453"/>
    </source>
</evidence>
<dbReference type="EC" id="3.1.3.67" evidence="1"/>
<gene>
    <name evidence="5" type="ORF">INT47_001589</name>
</gene>
<dbReference type="InterPro" id="IPR051281">
    <property type="entry name" value="Dual-spec_lipid-protein_phosph"/>
</dbReference>
<dbReference type="EMBL" id="JAEPRD010000312">
    <property type="protein sequence ID" value="KAG2192178.1"/>
    <property type="molecule type" value="Genomic_DNA"/>
</dbReference>
<dbReference type="InterPro" id="IPR029021">
    <property type="entry name" value="Prot-tyrosine_phosphatase-like"/>
</dbReference>
<dbReference type="Pfam" id="PF22785">
    <property type="entry name" value="Tc-R-P"/>
    <property type="match status" value="1"/>
</dbReference>
<accession>A0A8H7QIA8</accession>
<dbReference type="InterPro" id="IPR016130">
    <property type="entry name" value="Tyr_Pase_AS"/>
</dbReference>
<dbReference type="InterPro" id="IPR000387">
    <property type="entry name" value="Tyr_Pase_dom"/>
</dbReference>
<sequence>MNYLRSLVSENRKRYIDNDFNLDLTYITDNIIAMSYPAKGLEGIYRNPYDQVKKFFDIRHHGHYKVYNLRSEKKYDSARFEKVSNYPFLDHQAPPFTTLVNVCEDAASFLDRNDKNVVAIHCKAGKGRTGTVIAALLLRLNIANDAETALKIYDDQRTTDSNGVTVPSQRRYVDYYNFMLKNKSLYEENKGMSITMKRIKMHNIPESMKHSRDFRLEILNCADTCIYSEDSVDVSPTQTFLYKFI</sequence>
<dbReference type="GO" id="GO:0016314">
    <property type="term" value="F:phosphatidylinositol-3,4,5-trisphosphate 3-phosphatase activity"/>
    <property type="evidence" value="ECO:0007669"/>
    <property type="project" value="UniProtKB-EC"/>
</dbReference>
<dbReference type="PROSITE" id="PS00383">
    <property type="entry name" value="TYR_PHOSPHATASE_1"/>
    <property type="match status" value="1"/>
</dbReference>
<feature type="domain" description="Tyrosine specific protein phosphatases" evidence="3">
    <location>
        <begin position="94"/>
        <end position="171"/>
    </location>
</feature>
<dbReference type="InterPro" id="IPR029023">
    <property type="entry name" value="Tensin_phosphatase"/>
</dbReference>
<dbReference type="Proteomes" id="UP000603453">
    <property type="component" value="Unassembled WGS sequence"/>
</dbReference>
<evidence type="ECO:0000259" key="4">
    <source>
        <dbReference type="PROSITE" id="PS51181"/>
    </source>
</evidence>
<evidence type="ECO:0000256" key="1">
    <source>
        <dbReference type="ARBA" id="ARBA00013015"/>
    </source>
</evidence>
<dbReference type="AlphaFoldDB" id="A0A8H7QIA8"/>
<dbReference type="GO" id="GO:0005829">
    <property type="term" value="C:cytosol"/>
    <property type="evidence" value="ECO:0007669"/>
    <property type="project" value="TreeGrafter"/>
</dbReference>
<proteinExistence type="predicted"/>
<reference evidence="5" key="1">
    <citation type="submission" date="2020-12" db="EMBL/GenBank/DDBJ databases">
        <title>Metabolic potential, ecology and presence of endohyphal bacteria is reflected in genomic diversity of Mucoromycotina.</title>
        <authorList>
            <person name="Muszewska A."/>
            <person name="Okrasinska A."/>
            <person name="Steczkiewicz K."/>
            <person name="Drgas O."/>
            <person name="Orlowska M."/>
            <person name="Perlinska-Lenart U."/>
            <person name="Aleksandrzak-Piekarczyk T."/>
            <person name="Szatraj K."/>
            <person name="Zielenkiewicz U."/>
            <person name="Pilsyk S."/>
            <person name="Malc E."/>
            <person name="Mieczkowski P."/>
            <person name="Kruszewska J.S."/>
            <person name="Biernat P."/>
            <person name="Pawlowska J."/>
        </authorList>
    </citation>
    <scope>NUCLEOTIDE SEQUENCE</scope>
    <source>
        <strain evidence="5">WA0000017839</strain>
    </source>
</reference>
<keyword evidence="2" id="KW-0378">Hydrolase</keyword>
<feature type="domain" description="Phosphatase tensin-type" evidence="4">
    <location>
        <begin position="13"/>
        <end position="183"/>
    </location>
</feature>
<organism evidence="5 6">
    <name type="scientific">Mucor saturninus</name>
    <dbReference type="NCBI Taxonomy" id="64648"/>
    <lineage>
        <taxon>Eukaryota</taxon>
        <taxon>Fungi</taxon>
        <taxon>Fungi incertae sedis</taxon>
        <taxon>Mucoromycota</taxon>
        <taxon>Mucoromycotina</taxon>
        <taxon>Mucoromycetes</taxon>
        <taxon>Mucorales</taxon>
        <taxon>Mucorineae</taxon>
        <taxon>Mucoraceae</taxon>
        <taxon>Mucor</taxon>
    </lineage>
</organism>
<dbReference type="SMART" id="SM00404">
    <property type="entry name" value="PTPc_motif"/>
    <property type="match status" value="1"/>
</dbReference>
<dbReference type="Gene3D" id="3.90.190.10">
    <property type="entry name" value="Protein tyrosine phosphatase superfamily"/>
    <property type="match status" value="1"/>
</dbReference>
<keyword evidence="6" id="KW-1185">Reference proteome</keyword>
<evidence type="ECO:0000256" key="2">
    <source>
        <dbReference type="ARBA" id="ARBA00022801"/>
    </source>
</evidence>
<dbReference type="PANTHER" id="PTHR12305:SF81">
    <property type="entry name" value="PHOSPHATIDYLINOSITOL 3,4,5-TRISPHOSPHATE 3-PHOSPHATASE AND DUAL-SPECIFICITY PROTEIN PHOSPHATASE PTEN"/>
    <property type="match status" value="1"/>
</dbReference>
<dbReference type="InterPro" id="IPR003595">
    <property type="entry name" value="Tyr_Pase_cat"/>
</dbReference>
<evidence type="ECO:0000313" key="5">
    <source>
        <dbReference type="EMBL" id="KAG2192178.1"/>
    </source>
</evidence>
<protein>
    <recommendedName>
        <fullName evidence="1">phosphatidylinositol-3,4,5-trisphosphate 3-phosphatase</fullName>
        <ecNumber evidence="1">3.1.3.67</ecNumber>
    </recommendedName>
</protein>
<dbReference type="SUPFAM" id="SSF52799">
    <property type="entry name" value="(Phosphotyrosine protein) phosphatases II"/>
    <property type="match status" value="1"/>
</dbReference>
<dbReference type="PANTHER" id="PTHR12305">
    <property type="entry name" value="PHOSPHATASE WITH HOMOLOGY TO TENSIN"/>
    <property type="match status" value="1"/>
</dbReference>
<dbReference type="PROSITE" id="PS51181">
    <property type="entry name" value="PPASE_TENSIN"/>
    <property type="match status" value="1"/>
</dbReference>
<dbReference type="PROSITE" id="PS50056">
    <property type="entry name" value="TYR_PHOSPHATASE_2"/>
    <property type="match status" value="1"/>
</dbReference>
<dbReference type="OrthoDB" id="5632at2759"/>